<evidence type="ECO:0000313" key="2">
    <source>
        <dbReference type="Proteomes" id="UP000814140"/>
    </source>
</evidence>
<proteinExistence type="predicted"/>
<sequence>MPELIVSAAGGKVAAAYDTIVCPVSPLLRPASRYLLHILLYSELTKVEGWWCMADNCSRRGTCDAGNAGMSEDAPGQGQYNVVGVRVDYGEKVKVGDRWRRNLVVQPNKGAKNEMLAKLSSPKTVLRMDYRRRYVAYRTCCAGERNIVLRAVKRCSPAEREENEKRAQGNWDEAYGTAGREKVEAAARRCTLATCIKHITEGPVESDPAIRD</sequence>
<reference evidence="1" key="1">
    <citation type="submission" date="2021-03" db="EMBL/GenBank/DDBJ databases">
        <authorList>
            <consortium name="DOE Joint Genome Institute"/>
            <person name="Ahrendt S."/>
            <person name="Looney B.P."/>
            <person name="Miyauchi S."/>
            <person name="Morin E."/>
            <person name="Drula E."/>
            <person name="Courty P.E."/>
            <person name="Chicoki N."/>
            <person name="Fauchery L."/>
            <person name="Kohler A."/>
            <person name="Kuo A."/>
            <person name="Labutti K."/>
            <person name="Pangilinan J."/>
            <person name="Lipzen A."/>
            <person name="Riley R."/>
            <person name="Andreopoulos W."/>
            <person name="He G."/>
            <person name="Johnson J."/>
            <person name="Barry K.W."/>
            <person name="Grigoriev I.V."/>
            <person name="Nagy L."/>
            <person name="Hibbett D."/>
            <person name="Henrissat B."/>
            <person name="Matheny P.B."/>
            <person name="Labbe J."/>
            <person name="Martin F."/>
        </authorList>
    </citation>
    <scope>NUCLEOTIDE SEQUENCE</scope>
    <source>
        <strain evidence="1">HHB10654</strain>
    </source>
</reference>
<evidence type="ECO:0000313" key="1">
    <source>
        <dbReference type="EMBL" id="KAI0055381.1"/>
    </source>
</evidence>
<name>A0ACB8SHX2_9AGAM</name>
<gene>
    <name evidence="1" type="ORF">BV25DRAFT_1842994</name>
</gene>
<reference evidence="1" key="2">
    <citation type="journal article" date="2022" name="New Phytol.">
        <title>Evolutionary transition to the ectomycorrhizal habit in the genomes of a hyperdiverse lineage of mushroom-forming fungi.</title>
        <authorList>
            <person name="Looney B."/>
            <person name="Miyauchi S."/>
            <person name="Morin E."/>
            <person name="Drula E."/>
            <person name="Courty P.E."/>
            <person name="Kohler A."/>
            <person name="Kuo A."/>
            <person name="LaButti K."/>
            <person name="Pangilinan J."/>
            <person name="Lipzen A."/>
            <person name="Riley R."/>
            <person name="Andreopoulos W."/>
            <person name="He G."/>
            <person name="Johnson J."/>
            <person name="Nolan M."/>
            <person name="Tritt A."/>
            <person name="Barry K.W."/>
            <person name="Grigoriev I.V."/>
            <person name="Nagy L.G."/>
            <person name="Hibbett D."/>
            <person name="Henrissat B."/>
            <person name="Matheny P.B."/>
            <person name="Labbe J."/>
            <person name="Martin F.M."/>
        </authorList>
    </citation>
    <scope>NUCLEOTIDE SEQUENCE</scope>
    <source>
        <strain evidence="1">HHB10654</strain>
    </source>
</reference>
<comment type="caution">
    <text evidence="1">The sequence shown here is derived from an EMBL/GenBank/DDBJ whole genome shotgun (WGS) entry which is preliminary data.</text>
</comment>
<keyword evidence="2" id="KW-1185">Reference proteome</keyword>
<protein>
    <submittedName>
        <fullName evidence="1">Uncharacterized protein</fullName>
    </submittedName>
</protein>
<dbReference type="Proteomes" id="UP000814140">
    <property type="component" value="Unassembled WGS sequence"/>
</dbReference>
<dbReference type="EMBL" id="MU277294">
    <property type="protein sequence ID" value="KAI0055381.1"/>
    <property type="molecule type" value="Genomic_DNA"/>
</dbReference>
<accession>A0ACB8SHX2</accession>
<organism evidence="1 2">
    <name type="scientific">Artomyces pyxidatus</name>
    <dbReference type="NCBI Taxonomy" id="48021"/>
    <lineage>
        <taxon>Eukaryota</taxon>
        <taxon>Fungi</taxon>
        <taxon>Dikarya</taxon>
        <taxon>Basidiomycota</taxon>
        <taxon>Agaricomycotina</taxon>
        <taxon>Agaricomycetes</taxon>
        <taxon>Russulales</taxon>
        <taxon>Auriscalpiaceae</taxon>
        <taxon>Artomyces</taxon>
    </lineage>
</organism>